<name>A0A5B7IGP5_PORTR</name>
<keyword evidence="2" id="KW-1133">Transmembrane helix</keyword>
<protein>
    <submittedName>
        <fullName evidence="3">Uncharacterized protein</fullName>
    </submittedName>
</protein>
<sequence>MASPDESSTPNLYLQLKLKHVRPFIKRLRRLSSYIVFTFATTRPPIESHCERDGTMPPISPSPLPSPDTGAEAQGQHSPPPPPPLPLNTLHQYPLSSYFFLFSSLISLLLVLLILPSYPFSPSLLPFRDLYKKPYKKP</sequence>
<keyword evidence="2" id="KW-0812">Transmembrane</keyword>
<evidence type="ECO:0000313" key="3">
    <source>
        <dbReference type="EMBL" id="MPC83012.1"/>
    </source>
</evidence>
<accession>A0A5B7IGP5</accession>
<feature type="region of interest" description="Disordered" evidence="1">
    <location>
        <begin position="46"/>
        <end position="86"/>
    </location>
</feature>
<evidence type="ECO:0000256" key="2">
    <source>
        <dbReference type="SAM" id="Phobius"/>
    </source>
</evidence>
<evidence type="ECO:0000313" key="4">
    <source>
        <dbReference type="Proteomes" id="UP000324222"/>
    </source>
</evidence>
<keyword evidence="4" id="KW-1185">Reference proteome</keyword>
<feature type="transmembrane region" description="Helical" evidence="2">
    <location>
        <begin position="98"/>
        <end position="118"/>
    </location>
</feature>
<proteinExistence type="predicted"/>
<dbReference type="EMBL" id="VSRR010061276">
    <property type="protein sequence ID" value="MPC83012.1"/>
    <property type="molecule type" value="Genomic_DNA"/>
</dbReference>
<organism evidence="3 4">
    <name type="scientific">Portunus trituberculatus</name>
    <name type="common">Swimming crab</name>
    <name type="synonym">Neptunus trituberculatus</name>
    <dbReference type="NCBI Taxonomy" id="210409"/>
    <lineage>
        <taxon>Eukaryota</taxon>
        <taxon>Metazoa</taxon>
        <taxon>Ecdysozoa</taxon>
        <taxon>Arthropoda</taxon>
        <taxon>Crustacea</taxon>
        <taxon>Multicrustacea</taxon>
        <taxon>Malacostraca</taxon>
        <taxon>Eumalacostraca</taxon>
        <taxon>Eucarida</taxon>
        <taxon>Decapoda</taxon>
        <taxon>Pleocyemata</taxon>
        <taxon>Brachyura</taxon>
        <taxon>Eubrachyura</taxon>
        <taxon>Portunoidea</taxon>
        <taxon>Portunidae</taxon>
        <taxon>Portuninae</taxon>
        <taxon>Portunus</taxon>
    </lineage>
</organism>
<gene>
    <name evidence="3" type="ORF">E2C01_077701</name>
</gene>
<keyword evidence="2" id="KW-0472">Membrane</keyword>
<evidence type="ECO:0000256" key="1">
    <source>
        <dbReference type="SAM" id="MobiDB-lite"/>
    </source>
</evidence>
<comment type="caution">
    <text evidence="3">The sequence shown here is derived from an EMBL/GenBank/DDBJ whole genome shotgun (WGS) entry which is preliminary data.</text>
</comment>
<dbReference type="Proteomes" id="UP000324222">
    <property type="component" value="Unassembled WGS sequence"/>
</dbReference>
<dbReference type="AlphaFoldDB" id="A0A5B7IGP5"/>
<reference evidence="3 4" key="1">
    <citation type="submission" date="2019-05" db="EMBL/GenBank/DDBJ databases">
        <title>Another draft genome of Portunus trituberculatus and its Hox gene families provides insights of decapod evolution.</title>
        <authorList>
            <person name="Jeong J.-H."/>
            <person name="Song I."/>
            <person name="Kim S."/>
            <person name="Choi T."/>
            <person name="Kim D."/>
            <person name="Ryu S."/>
            <person name="Kim W."/>
        </authorList>
    </citation>
    <scope>NUCLEOTIDE SEQUENCE [LARGE SCALE GENOMIC DNA]</scope>
    <source>
        <tissue evidence="3">Muscle</tissue>
    </source>
</reference>